<gene>
    <name evidence="6" type="ORF">ACFOKA_09185</name>
</gene>
<dbReference type="InterPro" id="IPR009057">
    <property type="entry name" value="Homeodomain-like_sf"/>
</dbReference>
<dbReference type="Pfam" id="PF00440">
    <property type="entry name" value="TetR_N"/>
    <property type="match status" value="1"/>
</dbReference>
<dbReference type="SUPFAM" id="SSF46689">
    <property type="entry name" value="Homeodomain-like"/>
    <property type="match status" value="1"/>
</dbReference>
<name>A0ABV7D5U6_9PROT</name>
<dbReference type="PRINTS" id="PR00455">
    <property type="entry name" value="HTHTETR"/>
</dbReference>
<evidence type="ECO:0000313" key="7">
    <source>
        <dbReference type="Proteomes" id="UP001595444"/>
    </source>
</evidence>
<dbReference type="RefSeq" id="WP_194214622.1">
    <property type="nucleotide sequence ID" value="NZ_CP061205.1"/>
</dbReference>
<comment type="caution">
    <text evidence="6">The sequence shown here is derived from an EMBL/GenBank/DDBJ whole genome shotgun (WGS) entry which is preliminary data.</text>
</comment>
<dbReference type="Gene3D" id="1.10.357.10">
    <property type="entry name" value="Tetracycline Repressor, domain 2"/>
    <property type="match status" value="1"/>
</dbReference>
<evidence type="ECO:0000256" key="1">
    <source>
        <dbReference type="ARBA" id="ARBA00023015"/>
    </source>
</evidence>
<dbReference type="Proteomes" id="UP001595444">
    <property type="component" value="Unassembled WGS sequence"/>
</dbReference>
<evidence type="ECO:0000256" key="4">
    <source>
        <dbReference type="PROSITE-ProRule" id="PRU00335"/>
    </source>
</evidence>
<keyword evidence="3" id="KW-0804">Transcription</keyword>
<sequence length="220" mass="25199">MRQLKIQQRHEKASSKKGRIRVEAILNAARDLLIEEGYASLSMRKVAARCHITVGNLSYYYASKTDLLNDLVDAVIQGYIGWWIGILNDKTLSSEQQFKALITFIIEDLETRETTAFFPELWALANHEEFANEAMDSVYDPVQQMLVTMIKRLRPTLNTHETDMLAVHMMASMEGHTVFLGYGKKWMRKSANMAQFIADSYYNLVMSYTAGTIEKSIINK</sequence>
<evidence type="ECO:0000259" key="5">
    <source>
        <dbReference type="PROSITE" id="PS50977"/>
    </source>
</evidence>
<accession>A0ABV7D5U6</accession>
<keyword evidence="7" id="KW-1185">Reference proteome</keyword>
<evidence type="ECO:0000256" key="3">
    <source>
        <dbReference type="ARBA" id="ARBA00023163"/>
    </source>
</evidence>
<dbReference type="EMBL" id="JBHRSL010000007">
    <property type="protein sequence ID" value="MFC3052079.1"/>
    <property type="molecule type" value="Genomic_DNA"/>
</dbReference>
<dbReference type="InterPro" id="IPR001647">
    <property type="entry name" value="HTH_TetR"/>
</dbReference>
<proteinExistence type="predicted"/>
<protein>
    <submittedName>
        <fullName evidence="6">TetR/AcrR family transcriptional regulator</fullName>
    </submittedName>
</protein>
<dbReference type="PANTHER" id="PTHR30055:SF234">
    <property type="entry name" value="HTH-TYPE TRANSCRIPTIONAL REGULATOR BETI"/>
    <property type="match status" value="1"/>
</dbReference>
<keyword evidence="1" id="KW-0805">Transcription regulation</keyword>
<feature type="domain" description="HTH tetR-type" evidence="5">
    <location>
        <begin position="19"/>
        <end position="79"/>
    </location>
</feature>
<evidence type="ECO:0000313" key="6">
    <source>
        <dbReference type="EMBL" id="MFC3052079.1"/>
    </source>
</evidence>
<organism evidence="6 7">
    <name type="scientific">Kordiimonas pumila</name>
    <dbReference type="NCBI Taxonomy" id="2161677"/>
    <lineage>
        <taxon>Bacteria</taxon>
        <taxon>Pseudomonadati</taxon>
        <taxon>Pseudomonadota</taxon>
        <taxon>Alphaproteobacteria</taxon>
        <taxon>Kordiimonadales</taxon>
        <taxon>Kordiimonadaceae</taxon>
        <taxon>Kordiimonas</taxon>
    </lineage>
</organism>
<evidence type="ECO:0000256" key="2">
    <source>
        <dbReference type="ARBA" id="ARBA00023125"/>
    </source>
</evidence>
<keyword evidence="2 4" id="KW-0238">DNA-binding</keyword>
<dbReference type="PROSITE" id="PS50977">
    <property type="entry name" value="HTH_TETR_2"/>
    <property type="match status" value="1"/>
</dbReference>
<feature type="DNA-binding region" description="H-T-H motif" evidence="4">
    <location>
        <begin position="42"/>
        <end position="61"/>
    </location>
</feature>
<dbReference type="PANTHER" id="PTHR30055">
    <property type="entry name" value="HTH-TYPE TRANSCRIPTIONAL REGULATOR RUTR"/>
    <property type="match status" value="1"/>
</dbReference>
<reference evidence="7" key="1">
    <citation type="journal article" date="2019" name="Int. J. Syst. Evol. Microbiol.">
        <title>The Global Catalogue of Microorganisms (GCM) 10K type strain sequencing project: providing services to taxonomists for standard genome sequencing and annotation.</title>
        <authorList>
            <consortium name="The Broad Institute Genomics Platform"/>
            <consortium name="The Broad Institute Genome Sequencing Center for Infectious Disease"/>
            <person name="Wu L."/>
            <person name="Ma J."/>
        </authorList>
    </citation>
    <scope>NUCLEOTIDE SEQUENCE [LARGE SCALE GENOMIC DNA]</scope>
    <source>
        <strain evidence="7">KCTC 62164</strain>
    </source>
</reference>
<dbReference type="InterPro" id="IPR050109">
    <property type="entry name" value="HTH-type_TetR-like_transc_reg"/>
</dbReference>